<dbReference type="InterPro" id="IPR004089">
    <property type="entry name" value="MCPsignal_dom"/>
</dbReference>
<dbReference type="PANTHER" id="PTHR43531:SF11">
    <property type="entry name" value="METHYL-ACCEPTING CHEMOTAXIS PROTEIN 3"/>
    <property type="match status" value="1"/>
</dbReference>
<dbReference type="KEGG" id="dli:dnl_51760"/>
<keyword evidence="4" id="KW-1133">Transmembrane helix</keyword>
<dbReference type="PROSITE" id="PS50111">
    <property type="entry name" value="CHEMOTAXIS_TRANSDUC_2"/>
    <property type="match status" value="1"/>
</dbReference>
<dbReference type="EMBL" id="CP061799">
    <property type="protein sequence ID" value="QTA82792.1"/>
    <property type="molecule type" value="Genomic_DNA"/>
</dbReference>
<keyword evidence="1" id="KW-0145">Chemotaxis</keyword>
<reference evidence="6" key="1">
    <citation type="journal article" date="2021" name="Microb. Physiol.">
        <title>Proteogenomic Insights into the Physiology of Marine, Sulfate-Reducing, Filamentous Desulfonema limicola and Desulfonema magnum.</title>
        <authorList>
            <person name="Schnaars V."/>
            <person name="Wohlbrand L."/>
            <person name="Scheve S."/>
            <person name="Hinrichs C."/>
            <person name="Reinhardt R."/>
            <person name="Rabus R."/>
        </authorList>
    </citation>
    <scope>NUCLEOTIDE SEQUENCE</scope>
    <source>
        <strain evidence="6">5ac10</strain>
    </source>
</reference>
<dbReference type="SUPFAM" id="SSF58104">
    <property type="entry name" value="Methyl-accepting chemotaxis protein (MCP) signaling domain"/>
    <property type="match status" value="1"/>
</dbReference>
<keyword evidence="4" id="KW-0812">Transmembrane</keyword>
<organism evidence="6 7">
    <name type="scientific">Desulfonema limicola</name>
    <dbReference type="NCBI Taxonomy" id="45656"/>
    <lineage>
        <taxon>Bacteria</taxon>
        <taxon>Pseudomonadati</taxon>
        <taxon>Thermodesulfobacteriota</taxon>
        <taxon>Desulfobacteria</taxon>
        <taxon>Desulfobacterales</taxon>
        <taxon>Desulfococcaceae</taxon>
        <taxon>Desulfonema</taxon>
    </lineage>
</organism>
<dbReference type="GO" id="GO:0007165">
    <property type="term" value="P:signal transduction"/>
    <property type="evidence" value="ECO:0007669"/>
    <property type="project" value="UniProtKB-KW"/>
</dbReference>
<evidence type="ECO:0000313" key="7">
    <source>
        <dbReference type="Proteomes" id="UP000663720"/>
    </source>
</evidence>
<keyword evidence="7" id="KW-1185">Reference proteome</keyword>
<protein>
    <submittedName>
        <fullName evidence="6">Methyl-accepting chemotaxis protein, double CACHE domain-containing</fullName>
    </submittedName>
</protein>
<dbReference type="Gene3D" id="1.10.287.950">
    <property type="entry name" value="Methyl-accepting chemotaxis protein"/>
    <property type="match status" value="1"/>
</dbReference>
<keyword evidence="3" id="KW-0807">Transducer</keyword>
<evidence type="ECO:0000256" key="2">
    <source>
        <dbReference type="ARBA" id="ARBA00029447"/>
    </source>
</evidence>
<feature type="domain" description="Methyl-accepting transducer" evidence="5">
    <location>
        <begin position="480"/>
        <end position="709"/>
    </location>
</feature>
<dbReference type="InterPro" id="IPR051310">
    <property type="entry name" value="MCP_chemotaxis"/>
</dbReference>
<evidence type="ECO:0000259" key="5">
    <source>
        <dbReference type="PROSITE" id="PS50111"/>
    </source>
</evidence>
<gene>
    <name evidence="6" type="ORF">dnl_51760</name>
</gene>
<dbReference type="GO" id="GO:0006935">
    <property type="term" value="P:chemotaxis"/>
    <property type="evidence" value="ECO:0007669"/>
    <property type="project" value="UniProtKB-KW"/>
</dbReference>
<dbReference type="Pfam" id="PF00015">
    <property type="entry name" value="MCPsignal"/>
    <property type="match status" value="1"/>
</dbReference>
<dbReference type="RefSeq" id="WP_207688679.1">
    <property type="nucleotide sequence ID" value="NZ_CP061799.1"/>
</dbReference>
<sequence length="730" mass="79782">MAFDPSDGSLDKEIYDFYDTQSFGTTFLQTKNENHYYDLMLISSTGKVVYSVRQESELAQDVTAGSLKNTVLEKVFNQSLDGLYIHDFAPWQPSGGRHIAFIAAPVYQFKTIKGVIVLKIDKSAINEIVHQTEDIGVSGEAYVVGKWDEKTEYRSDLIHGKEKIGDPAGSYEIELALAGEASSAVKVDDNGKMKFIRYQYLNIFGLKWALVTSLAIEEIIAPRIIGQQDDYFTKYVKKNKYPDLLLIHPQGHIFYSTAHGPEYDTNILDGQYSSSGLGRLVQKVIKTKSFVFADIEPYEPAGGIPSAFIAQPVMDDEKIELIVALRLPVEKINSVMQRRSGMGETGETYLIGTDKLMRSDSNSDSENYSVTASFKNPEKGSVNTSSALAVKENQTGRKIITNYNNQKVLSAYTPLEIWDISWGLIAETGIDEALASVKTLKIITGFTAVITLAFIFSATLLLTGYIIKPVTRTVKGLAQISHDVSNAADEIAINSQMQSQNASQQAAAAQETSAALEQMNAMTQESSSLTIGAHELMYENISKSGQSLKRIVELTKEMSLIEADSGQMSRIIKSIDEIAFQTNLLALNAAIEAARAGETGAGFAVVADEVRNLAMKSTESANNTQEMLANTISRVSRAANAIREISNDFETIIESATIMGEKTESITQASKEMAKGIIQVTQAAREIEMSSQQVAAGSEEAAASSEHLVTMAKQMTGFVNDLSILIKGNN</sequence>
<keyword evidence="4" id="KW-0472">Membrane</keyword>
<accession>A0A975BC99</accession>
<dbReference type="Proteomes" id="UP000663720">
    <property type="component" value="Chromosome"/>
</dbReference>
<evidence type="ECO:0000313" key="6">
    <source>
        <dbReference type="EMBL" id="QTA82792.1"/>
    </source>
</evidence>
<proteinExistence type="inferred from homology"/>
<dbReference type="AlphaFoldDB" id="A0A975BC99"/>
<evidence type="ECO:0000256" key="4">
    <source>
        <dbReference type="SAM" id="Phobius"/>
    </source>
</evidence>
<evidence type="ECO:0000256" key="3">
    <source>
        <dbReference type="PROSITE-ProRule" id="PRU00284"/>
    </source>
</evidence>
<comment type="similarity">
    <text evidence="2">Belongs to the methyl-accepting chemotaxis (MCP) protein family.</text>
</comment>
<dbReference type="GO" id="GO:0005886">
    <property type="term" value="C:plasma membrane"/>
    <property type="evidence" value="ECO:0007669"/>
    <property type="project" value="TreeGrafter"/>
</dbReference>
<evidence type="ECO:0000256" key="1">
    <source>
        <dbReference type="ARBA" id="ARBA00022500"/>
    </source>
</evidence>
<dbReference type="GO" id="GO:0004888">
    <property type="term" value="F:transmembrane signaling receptor activity"/>
    <property type="evidence" value="ECO:0007669"/>
    <property type="project" value="TreeGrafter"/>
</dbReference>
<dbReference type="Gene3D" id="3.30.450.20">
    <property type="entry name" value="PAS domain"/>
    <property type="match status" value="1"/>
</dbReference>
<dbReference type="PANTHER" id="PTHR43531">
    <property type="entry name" value="PROTEIN ICFG"/>
    <property type="match status" value="1"/>
</dbReference>
<feature type="transmembrane region" description="Helical" evidence="4">
    <location>
        <begin position="442"/>
        <end position="467"/>
    </location>
</feature>
<name>A0A975BC99_9BACT</name>
<dbReference type="SMART" id="SM00283">
    <property type="entry name" value="MA"/>
    <property type="match status" value="1"/>
</dbReference>